<reference evidence="1 2" key="1">
    <citation type="submission" date="2018-07" db="EMBL/GenBank/DDBJ databases">
        <title>The complete nuclear genome of the prasinophyte Chloropicon primus (CCMP1205).</title>
        <authorList>
            <person name="Pombert J.-F."/>
            <person name="Otis C."/>
            <person name="Turmel M."/>
            <person name="Lemieux C."/>
        </authorList>
    </citation>
    <scope>NUCLEOTIDE SEQUENCE [LARGE SCALE GENOMIC DNA]</scope>
    <source>
        <strain evidence="1 2">CCMP1205</strain>
    </source>
</reference>
<keyword evidence="2" id="KW-1185">Reference proteome</keyword>
<dbReference type="AlphaFoldDB" id="A0A5B8N2A6"/>
<evidence type="ECO:0000313" key="2">
    <source>
        <dbReference type="Proteomes" id="UP000316726"/>
    </source>
</evidence>
<evidence type="ECO:0000313" key="1">
    <source>
        <dbReference type="EMBL" id="QDZ25995.1"/>
    </source>
</evidence>
<gene>
    <name evidence="1" type="ORF">A3770_20p85130</name>
</gene>
<protein>
    <recommendedName>
        <fullName evidence="3">Methylenetetrahydrofolate reductase (NAD(P)H)</fullName>
    </recommendedName>
</protein>
<sequence length="283" mass="32195">MKWRLELCHKDSSSLHCVLGLLRERPELCRSLEGFNVPNKSKGRKFLHDTSRWLASSDDFHRLRKETGANVVVHYSMKYQAPERNTRELCLSDFLKLDTRGCYNGGVLVVTGSKPKRNDSLSLLRSLQGRGPKGLPLLHCAFNPYLVDEKQREQEYNRLRSKLETGVCSGVWLQIGSDLKLLEKGLAFIRSLEGEAKTVEEVKVYGGLFLPSKQLLAQQRFRPWAGVKLGQEYLTSLEKARAITRNILKVFEAYDVVPLIESSVRKVEQLDELAAYLEGDGQE</sequence>
<dbReference type="EMBL" id="CP031053">
    <property type="protein sequence ID" value="QDZ25995.1"/>
    <property type="molecule type" value="Genomic_DNA"/>
</dbReference>
<dbReference type="Proteomes" id="UP000316726">
    <property type="component" value="Chromosome 20"/>
</dbReference>
<evidence type="ECO:0008006" key="3">
    <source>
        <dbReference type="Google" id="ProtNLM"/>
    </source>
</evidence>
<proteinExistence type="predicted"/>
<name>A0A5B8N2A6_9CHLO</name>
<accession>A0A5B8N2A6</accession>
<organism evidence="1 2">
    <name type="scientific">Chloropicon primus</name>
    <dbReference type="NCBI Taxonomy" id="1764295"/>
    <lineage>
        <taxon>Eukaryota</taxon>
        <taxon>Viridiplantae</taxon>
        <taxon>Chlorophyta</taxon>
        <taxon>Chloropicophyceae</taxon>
        <taxon>Chloropicales</taxon>
        <taxon>Chloropicaceae</taxon>
        <taxon>Chloropicon</taxon>
    </lineage>
</organism>
<dbReference type="Gene3D" id="3.20.20.220">
    <property type="match status" value="1"/>
</dbReference>
<dbReference type="OrthoDB" id="551422at2759"/>